<dbReference type="EMBL" id="SVER01000003">
    <property type="protein sequence ID" value="MBE5918510.1"/>
    <property type="molecule type" value="Genomic_DNA"/>
</dbReference>
<sequence>MEKELSKLYEKMQQVTNKHIWIKEAPKAIPKVGDVESKLIDIAKIYNDIKIDYAWSCIANNLNIEQSINMIYNYVENEERAFYITGEFRKIILSSSVVASSIIAYIMGRVVYENRKCTHEEIIITNALTEMTDFDIENFRYFVDECVETIGDYETINIRKADKEKMDSYKYTLHTLVSHGIVDTESGIMDGTAMYAGFHYIKTNLCTELLKYIDIVEQILDYGK</sequence>
<reference evidence="1" key="1">
    <citation type="submission" date="2019-04" db="EMBL/GenBank/DDBJ databases">
        <title>Evolution of Biomass-Degrading Anaerobic Consortia Revealed by Metagenomics.</title>
        <authorList>
            <person name="Peng X."/>
        </authorList>
    </citation>
    <scope>NUCLEOTIDE SEQUENCE</scope>
    <source>
        <strain evidence="1">SIG311</strain>
    </source>
</reference>
<organism evidence="1 2">
    <name type="scientific">Pseudobutyrivibrio ruminis</name>
    <dbReference type="NCBI Taxonomy" id="46206"/>
    <lineage>
        <taxon>Bacteria</taxon>
        <taxon>Bacillati</taxon>
        <taxon>Bacillota</taxon>
        <taxon>Clostridia</taxon>
        <taxon>Lachnospirales</taxon>
        <taxon>Lachnospiraceae</taxon>
        <taxon>Pseudobutyrivibrio</taxon>
    </lineage>
</organism>
<proteinExistence type="predicted"/>
<gene>
    <name evidence="1" type="ORF">E7272_01580</name>
</gene>
<evidence type="ECO:0000313" key="2">
    <source>
        <dbReference type="Proteomes" id="UP000766246"/>
    </source>
</evidence>
<dbReference type="AlphaFoldDB" id="A0A927YKG3"/>
<accession>A0A927YKG3</accession>
<dbReference type="Proteomes" id="UP000766246">
    <property type="component" value="Unassembled WGS sequence"/>
</dbReference>
<name>A0A927YKG3_9FIRM</name>
<evidence type="ECO:0000313" key="1">
    <source>
        <dbReference type="EMBL" id="MBE5918510.1"/>
    </source>
</evidence>
<protein>
    <submittedName>
        <fullName evidence="1">Uncharacterized protein</fullName>
    </submittedName>
</protein>
<comment type="caution">
    <text evidence="1">The sequence shown here is derived from an EMBL/GenBank/DDBJ whole genome shotgun (WGS) entry which is preliminary data.</text>
</comment>